<dbReference type="Proteomes" id="UP001283361">
    <property type="component" value="Unassembled WGS sequence"/>
</dbReference>
<dbReference type="GO" id="GO:0036286">
    <property type="term" value="C:eisosome filament"/>
    <property type="evidence" value="ECO:0007669"/>
    <property type="project" value="TreeGrafter"/>
</dbReference>
<dbReference type="GO" id="GO:0070941">
    <property type="term" value="P:eisosome assembly"/>
    <property type="evidence" value="ECO:0007669"/>
    <property type="project" value="TreeGrafter"/>
</dbReference>
<dbReference type="Gene3D" id="1.20.1270.60">
    <property type="entry name" value="Arfaptin homology (AH) domain/BAR domain"/>
    <property type="match status" value="1"/>
</dbReference>
<feature type="compositionally biased region" description="Polar residues" evidence="1">
    <location>
        <begin position="314"/>
        <end position="332"/>
    </location>
</feature>
<feature type="region of interest" description="Disordered" evidence="1">
    <location>
        <begin position="347"/>
        <end position="377"/>
    </location>
</feature>
<dbReference type="PANTHER" id="PTHR31962:SF1">
    <property type="entry name" value="SPHINGOLIPID LONG CHAIN BASE-RESPONSIVE PROTEIN PIL1"/>
    <property type="match status" value="1"/>
</dbReference>
<dbReference type="InterPro" id="IPR027267">
    <property type="entry name" value="AH/BAR_dom_sf"/>
</dbReference>
<dbReference type="Pfam" id="PF13805">
    <property type="entry name" value="Pil1"/>
    <property type="match status" value="1"/>
</dbReference>
<evidence type="ECO:0000313" key="2">
    <source>
        <dbReference type="EMBL" id="KAK3783077.1"/>
    </source>
</evidence>
<comment type="caution">
    <text evidence="2">The sequence shown here is derived from an EMBL/GenBank/DDBJ whole genome shotgun (WGS) entry which is preliminary data.</text>
</comment>
<dbReference type="EMBL" id="JAWDGP010002459">
    <property type="protein sequence ID" value="KAK3783077.1"/>
    <property type="molecule type" value="Genomic_DNA"/>
</dbReference>
<dbReference type="PANTHER" id="PTHR31962">
    <property type="entry name" value="SPHINGOLIPID LONG CHAIN BASE-RESPONSIVE PROTEIN PIL1"/>
    <property type="match status" value="1"/>
</dbReference>
<dbReference type="GO" id="GO:0005886">
    <property type="term" value="C:plasma membrane"/>
    <property type="evidence" value="ECO:0007669"/>
    <property type="project" value="TreeGrafter"/>
</dbReference>
<protein>
    <submittedName>
        <fullName evidence="2">Uncharacterized protein</fullName>
    </submittedName>
</protein>
<name>A0AAE1DUD7_9GAST</name>
<keyword evidence="3" id="KW-1185">Reference proteome</keyword>
<dbReference type="GO" id="GO:0006897">
    <property type="term" value="P:endocytosis"/>
    <property type="evidence" value="ECO:0007669"/>
    <property type="project" value="TreeGrafter"/>
</dbReference>
<feature type="region of interest" description="Disordered" evidence="1">
    <location>
        <begin position="245"/>
        <end position="333"/>
    </location>
</feature>
<reference evidence="2" key="1">
    <citation type="journal article" date="2023" name="G3 (Bethesda)">
        <title>A reference genome for the long-term kleptoplast-retaining sea slug Elysia crispata morphotype clarki.</title>
        <authorList>
            <person name="Eastman K.E."/>
            <person name="Pendleton A.L."/>
            <person name="Shaikh M.A."/>
            <person name="Suttiyut T."/>
            <person name="Ogas R."/>
            <person name="Tomko P."/>
            <person name="Gavelis G."/>
            <person name="Widhalm J.R."/>
            <person name="Wisecaver J.H."/>
        </authorList>
    </citation>
    <scope>NUCLEOTIDE SEQUENCE</scope>
    <source>
        <strain evidence="2">ECLA1</strain>
    </source>
</reference>
<accession>A0AAE1DUD7</accession>
<evidence type="ECO:0000256" key="1">
    <source>
        <dbReference type="SAM" id="MobiDB-lite"/>
    </source>
</evidence>
<proteinExistence type="predicted"/>
<gene>
    <name evidence="2" type="ORF">RRG08_018909</name>
</gene>
<dbReference type="InterPro" id="IPR028245">
    <property type="entry name" value="PIL1/LSP1"/>
</dbReference>
<dbReference type="AlphaFoldDB" id="A0AAE1DUD7"/>
<organism evidence="2 3">
    <name type="scientific">Elysia crispata</name>
    <name type="common">lettuce slug</name>
    <dbReference type="NCBI Taxonomy" id="231223"/>
    <lineage>
        <taxon>Eukaryota</taxon>
        <taxon>Metazoa</taxon>
        <taxon>Spiralia</taxon>
        <taxon>Lophotrochozoa</taxon>
        <taxon>Mollusca</taxon>
        <taxon>Gastropoda</taxon>
        <taxon>Heterobranchia</taxon>
        <taxon>Euthyneura</taxon>
        <taxon>Panpulmonata</taxon>
        <taxon>Sacoglossa</taxon>
        <taxon>Placobranchoidea</taxon>
        <taxon>Plakobranchidae</taxon>
        <taxon>Elysia</taxon>
    </lineage>
</organism>
<evidence type="ECO:0000313" key="3">
    <source>
        <dbReference type="Proteomes" id="UP001283361"/>
    </source>
</evidence>
<sequence length="509" mass="56364">MDKAARAVRRSSAKLLGGGHADLHLLLSEVKDMRNTAKAFTNAQNAVAQDLLKWAVHEDNRALQDVINQLAELNLLWTEVQQEFGEHIKDYRHMFEMVLEGEKQVSQSKNNFVTCEQREMKIRKELKKAFKKASSAEIQLLEGKLCQAERAKDLAQLEVTDRVRENEAVKLIRLKEGLMKLSQAFSDLGRKCVMVFDTQQDIVQQLPDVLDQDLEDIKYTGSGITRFKVQQAKEKVRNYHRSINAINSKMNEPPPPYSLQNYDYEDSHEHSTSSIYPSLNLSSPRRRVSSSLDHSQGSPLSMDPAQAALPAATPGTSIQETSPTPYPSSCQTPLELGLEAVPPTVLPLSFDAPRSSAPPPRPQVSPAQAAASPPQPPTACAILKTSKTVLASADLSSASTTLPETLQSPKASHQPPQLQCDLPPHKISNDYDEQFIRKQEYPQDQIYLPLSFTGSLPHALSADKHVGKNTGVNQNLEIVDFNPDWDNNYEDDLSMAVGGANIGEEKGSL</sequence>